<proteinExistence type="predicted"/>
<organism evidence="2">
    <name type="scientific">Drosophila mauritiana</name>
    <name type="common">Fruit fly</name>
    <dbReference type="NCBI Taxonomy" id="7226"/>
    <lineage>
        <taxon>Eukaryota</taxon>
        <taxon>Metazoa</taxon>
        <taxon>Ecdysozoa</taxon>
        <taxon>Arthropoda</taxon>
        <taxon>Hexapoda</taxon>
        <taxon>Insecta</taxon>
        <taxon>Pterygota</taxon>
        <taxon>Neoptera</taxon>
        <taxon>Endopterygota</taxon>
        <taxon>Diptera</taxon>
        <taxon>Brachycera</taxon>
        <taxon>Muscomorpha</taxon>
        <taxon>Ephydroidea</taxon>
        <taxon>Drosophilidae</taxon>
        <taxon>Drosophila</taxon>
        <taxon>Sophophora</taxon>
    </lineage>
</organism>
<sequence>MNYFAVLRIFPCICLWQFSDAAPFISVQSSSQSRSQKVMNGMLRTLYDYSVQDTVNDATGHLIRTHKSDFNSDVMSPEEIERVRQQLDMA</sequence>
<feature type="signal peptide" evidence="1">
    <location>
        <begin position="1"/>
        <end position="21"/>
    </location>
</feature>
<gene>
    <name evidence="2" type="primary">Acp26Ab</name>
</gene>
<accession>Q6RC45</accession>
<dbReference type="InterPro" id="IPR008392">
    <property type="entry name" value="Acp26Ab"/>
</dbReference>
<feature type="chain" id="PRO_5004280303" evidence="1">
    <location>
        <begin position="22"/>
        <end position="90"/>
    </location>
</feature>
<keyword evidence="1" id="KW-0732">Signal</keyword>
<protein>
    <submittedName>
        <fullName evidence="2">Accessory gland protein 26Ab</fullName>
    </submittedName>
</protein>
<reference evidence="2" key="1">
    <citation type="journal article" date="2004" name="Genetics">
        <title>Molecular population genetics of male accessory gland proteins in the Drosophila simulans complex.</title>
        <authorList>
            <person name="Kern A.D."/>
            <person name="Jones C.D."/>
            <person name="Begun D.J."/>
        </authorList>
    </citation>
    <scope>NUCLEOTIDE SEQUENCE</scope>
</reference>
<evidence type="ECO:0000256" key="1">
    <source>
        <dbReference type="SAM" id="SignalP"/>
    </source>
</evidence>
<dbReference type="GO" id="GO:0005576">
    <property type="term" value="C:extracellular region"/>
    <property type="evidence" value="ECO:0007669"/>
    <property type="project" value="InterPro"/>
</dbReference>
<dbReference type="Pfam" id="PF05777">
    <property type="entry name" value="Acp26Ab"/>
    <property type="match status" value="1"/>
</dbReference>
<name>Q6RC45_DROMA</name>
<evidence type="ECO:0000313" key="2">
    <source>
        <dbReference type="EMBL" id="AAS99442.1"/>
    </source>
</evidence>
<dbReference type="EMBL" id="AY505264">
    <property type="protein sequence ID" value="AAS99442.1"/>
    <property type="molecule type" value="Genomic_DNA"/>
</dbReference>
<dbReference type="AlphaFoldDB" id="Q6RC45"/>
<dbReference type="GO" id="GO:0007617">
    <property type="term" value="P:mating behavior"/>
    <property type="evidence" value="ECO:0007669"/>
    <property type="project" value="InterPro"/>
</dbReference>